<dbReference type="GO" id="GO:0016020">
    <property type="term" value="C:membrane"/>
    <property type="evidence" value="ECO:0007669"/>
    <property type="project" value="UniProtKB-SubCell"/>
</dbReference>
<sequence length="262" mass="26943">MHGIPTALVLSLLAGLATAVGGAVVFARRRPTPGFLAAALGFSAGVMLYVSFVELLGIAQDTLVEHFGGAGSWWTILGFFGGIGLIALIDRLVPSSINPHEHGGGDERGDRVRARMMRTGVLTTGAIALHNFPEGFAVFLAATQESSIAVPVVMAVAIHNIPEGIAVAVPVAYATGSRWVGFRYSLVAGLAEPVGALVGLLVLSAFLGPVTMAFAFAAVAGIMVFVSLDELLPAAHDFGHHHATVYSLVAGMGVMAASLAMT</sequence>
<feature type="transmembrane region" description="Helical" evidence="5">
    <location>
        <begin position="121"/>
        <end position="142"/>
    </location>
</feature>
<keyword evidence="2 5" id="KW-0812">Transmembrane</keyword>
<dbReference type="GO" id="GO:0005385">
    <property type="term" value="F:zinc ion transmembrane transporter activity"/>
    <property type="evidence" value="ECO:0007669"/>
    <property type="project" value="TreeGrafter"/>
</dbReference>
<dbReference type="Pfam" id="PF02535">
    <property type="entry name" value="Zip"/>
    <property type="match status" value="1"/>
</dbReference>
<feature type="transmembrane region" description="Helical" evidence="5">
    <location>
        <begin position="244"/>
        <end position="261"/>
    </location>
</feature>
<evidence type="ECO:0000256" key="2">
    <source>
        <dbReference type="ARBA" id="ARBA00022692"/>
    </source>
</evidence>
<reference evidence="6 7" key="1">
    <citation type="submission" date="2012-02" db="EMBL/GenBank/DDBJ databases">
        <title>Whole genome shotgun sequence of Mobilicoccus pelagius NBRC 104925.</title>
        <authorList>
            <person name="Yoshida Y."/>
            <person name="Hosoyama A."/>
            <person name="Tsuchikane K."/>
            <person name="Katsumata H."/>
            <person name="Yamazaki S."/>
            <person name="Fujita N."/>
        </authorList>
    </citation>
    <scope>NUCLEOTIDE SEQUENCE [LARGE SCALE GENOMIC DNA]</scope>
    <source>
        <strain evidence="6 7">NBRC 104925</strain>
    </source>
</reference>
<keyword evidence="7" id="KW-1185">Reference proteome</keyword>
<dbReference type="EMBL" id="BAFE01000058">
    <property type="protein sequence ID" value="GAB48752.1"/>
    <property type="molecule type" value="Genomic_DNA"/>
</dbReference>
<name>H5USP4_9MICO</name>
<evidence type="ECO:0000313" key="6">
    <source>
        <dbReference type="EMBL" id="GAB48752.1"/>
    </source>
</evidence>
<keyword evidence="3 5" id="KW-1133">Transmembrane helix</keyword>
<dbReference type="NCBIfam" id="NF003243">
    <property type="entry name" value="PRK04201.1"/>
    <property type="match status" value="1"/>
</dbReference>
<evidence type="ECO:0000256" key="1">
    <source>
        <dbReference type="ARBA" id="ARBA00004141"/>
    </source>
</evidence>
<dbReference type="eggNOG" id="COG0428">
    <property type="taxonomic scope" value="Bacteria"/>
</dbReference>
<dbReference type="OrthoDB" id="9787346at2"/>
<dbReference type="AlphaFoldDB" id="H5USP4"/>
<dbReference type="InterPro" id="IPR003689">
    <property type="entry name" value="ZIP"/>
</dbReference>
<feature type="transmembrane region" description="Helical" evidence="5">
    <location>
        <begin position="6"/>
        <end position="27"/>
    </location>
</feature>
<accession>H5USP4</accession>
<protein>
    <submittedName>
        <fullName evidence="6">Zinc transporter ZupT</fullName>
    </submittedName>
</protein>
<organism evidence="6 7">
    <name type="scientific">Mobilicoccus pelagius NBRC 104925</name>
    <dbReference type="NCBI Taxonomy" id="1089455"/>
    <lineage>
        <taxon>Bacteria</taxon>
        <taxon>Bacillati</taxon>
        <taxon>Actinomycetota</taxon>
        <taxon>Actinomycetes</taxon>
        <taxon>Micrococcales</taxon>
        <taxon>Dermatophilaceae</taxon>
        <taxon>Mobilicoccus</taxon>
    </lineage>
</organism>
<feature type="transmembrane region" description="Helical" evidence="5">
    <location>
        <begin position="148"/>
        <end position="174"/>
    </location>
</feature>
<proteinExistence type="predicted"/>
<dbReference type="RefSeq" id="WP_009482650.1">
    <property type="nucleotide sequence ID" value="NZ_BAFE01000058.1"/>
</dbReference>
<evidence type="ECO:0000256" key="5">
    <source>
        <dbReference type="SAM" id="Phobius"/>
    </source>
</evidence>
<evidence type="ECO:0000256" key="4">
    <source>
        <dbReference type="ARBA" id="ARBA00023136"/>
    </source>
</evidence>
<feature type="transmembrane region" description="Helical" evidence="5">
    <location>
        <begin position="71"/>
        <end position="89"/>
    </location>
</feature>
<dbReference type="STRING" id="1089455.MOPEL_080_00310"/>
<dbReference type="Proteomes" id="UP000004367">
    <property type="component" value="Unassembled WGS sequence"/>
</dbReference>
<comment type="subcellular location">
    <subcellularLocation>
        <location evidence="1">Membrane</location>
        <topology evidence="1">Multi-pass membrane protein</topology>
    </subcellularLocation>
</comment>
<gene>
    <name evidence="6" type="primary">zupT</name>
    <name evidence="6" type="ORF">MOPEL_080_00310</name>
</gene>
<dbReference type="PANTHER" id="PTHR11040:SF205">
    <property type="entry name" value="ZINC TRANSPORTER ZUPT"/>
    <property type="match status" value="1"/>
</dbReference>
<comment type="caution">
    <text evidence="6">The sequence shown here is derived from an EMBL/GenBank/DDBJ whole genome shotgun (WGS) entry which is preliminary data.</text>
</comment>
<feature type="transmembrane region" description="Helical" evidence="5">
    <location>
        <begin position="34"/>
        <end position="59"/>
    </location>
</feature>
<keyword evidence="4 5" id="KW-0472">Membrane</keyword>
<evidence type="ECO:0000313" key="7">
    <source>
        <dbReference type="Proteomes" id="UP000004367"/>
    </source>
</evidence>
<evidence type="ECO:0000256" key="3">
    <source>
        <dbReference type="ARBA" id="ARBA00022989"/>
    </source>
</evidence>
<dbReference type="PANTHER" id="PTHR11040">
    <property type="entry name" value="ZINC/IRON TRANSPORTER"/>
    <property type="match status" value="1"/>
</dbReference>
<feature type="transmembrane region" description="Helical" evidence="5">
    <location>
        <begin position="213"/>
        <end position="232"/>
    </location>
</feature>